<reference evidence="1 2" key="1">
    <citation type="journal article" date="2018" name="Mol. Plant">
        <title>The genome of Artemisia annua provides insight into the evolution of Asteraceae family and artemisinin biosynthesis.</title>
        <authorList>
            <person name="Shen Q."/>
            <person name="Zhang L."/>
            <person name="Liao Z."/>
            <person name="Wang S."/>
            <person name="Yan T."/>
            <person name="Shi P."/>
            <person name="Liu M."/>
            <person name="Fu X."/>
            <person name="Pan Q."/>
            <person name="Wang Y."/>
            <person name="Lv Z."/>
            <person name="Lu X."/>
            <person name="Zhang F."/>
            <person name="Jiang W."/>
            <person name="Ma Y."/>
            <person name="Chen M."/>
            <person name="Hao X."/>
            <person name="Li L."/>
            <person name="Tang Y."/>
            <person name="Lv G."/>
            <person name="Zhou Y."/>
            <person name="Sun X."/>
            <person name="Brodelius P.E."/>
            <person name="Rose J.K.C."/>
            <person name="Tang K."/>
        </authorList>
    </citation>
    <scope>NUCLEOTIDE SEQUENCE [LARGE SCALE GENOMIC DNA]</scope>
    <source>
        <strain evidence="2">cv. Huhao1</strain>
        <tissue evidence="1">Leaf</tissue>
    </source>
</reference>
<name>A0A2U1KP54_ARTAN</name>
<dbReference type="EMBL" id="PKPP01015516">
    <property type="protein sequence ID" value="PWA38557.1"/>
    <property type="molecule type" value="Genomic_DNA"/>
</dbReference>
<keyword evidence="2" id="KW-1185">Reference proteome</keyword>
<evidence type="ECO:0000313" key="2">
    <source>
        <dbReference type="Proteomes" id="UP000245207"/>
    </source>
</evidence>
<comment type="caution">
    <text evidence="1">The sequence shown here is derived from an EMBL/GenBank/DDBJ whole genome shotgun (WGS) entry which is preliminary data.</text>
</comment>
<dbReference type="Proteomes" id="UP000245207">
    <property type="component" value="Unassembled WGS sequence"/>
</dbReference>
<protein>
    <submittedName>
        <fullName evidence="1">Uncharacterized protein</fullName>
    </submittedName>
</protein>
<sequence>MQSAVTRVTPVTTVRPPVAPIFRSDSIENFNRLSYAMYDLSRCLSSFLYYHRLQDANSNSTEILQSFILTQQYVDSVLGYEREKMKCCEIKYKSPKQASSQSLAIRG</sequence>
<accession>A0A2U1KP54</accession>
<dbReference type="AlphaFoldDB" id="A0A2U1KP54"/>
<proteinExistence type="predicted"/>
<organism evidence="1 2">
    <name type="scientific">Artemisia annua</name>
    <name type="common">Sweet wormwood</name>
    <dbReference type="NCBI Taxonomy" id="35608"/>
    <lineage>
        <taxon>Eukaryota</taxon>
        <taxon>Viridiplantae</taxon>
        <taxon>Streptophyta</taxon>
        <taxon>Embryophyta</taxon>
        <taxon>Tracheophyta</taxon>
        <taxon>Spermatophyta</taxon>
        <taxon>Magnoliopsida</taxon>
        <taxon>eudicotyledons</taxon>
        <taxon>Gunneridae</taxon>
        <taxon>Pentapetalae</taxon>
        <taxon>asterids</taxon>
        <taxon>campanulids</taxon>
        <taxon>Asterales</taxon>
        <taxon>Asteraceae</taxon>
        <taxon>Asteroideae</taxon>
        <taxon>Anthemideae</taxon>
        <taxon>Artemisiinae</taxon>
        <taxon>Artemisia</taxon>
    </lineage>
</organism>
<dbReference type="STRING" id="35608.A0A2U1KP54"/>
<dbReference type="OrthoDB" id="18451at2759"/>
<gene>
    <name evidence="1" type="ORF">CTI12_AA580240</name>
</gene>
<evidence type="ECO:0000313" key="1">
    <source>
        <dbReference type="EMBL" id="PWA38557.1"/>
    </source>
</evidence>